<protein>
    <submittedName>
        <fullName evidence="2">Uncharacterized protein</fullName>
    </submittedName>
</protein>
<feature type="region of interest" description="Disordered" evidence="1">
    <location>
        <begin position="1"/>
        <end position="38"/>
    </location>
</feature>
<reference evidence="3" key="1">
    <citation type="submission" date="2013-01" db="EMBL/GenBank/DDBJ databases">
        <title>Draft Genome Sequence of a Mulberry Tree, Morus notabilis C.K. Schneid.</title>
        <authorList>
            <person name="He N."/>
            <person name="Zhao S."/>
        </authorList>
    </citation>
    <scope>NUCLEOTIDE SEQUENCE</scope>
</reference>
<dbReference type="EMBL" id="KE345006">
    <property type="protein sequence ID" value="EXB89368.1"/>
    <property type="molecule type" value="Genomic_DNA"/>
</dbReference>
<dbReference type="Proteomes" id="UP000030645">
    <property type="component" value="Unassembled WGS sequence"/>
</dbReference>
<keyword evidence="3" id="KW-1185">Reference proteome</keyword>
<organism evidence="2 3">
    <name type="scientific">Morus notabilis</name>
    <dbReference type="NCBI Taxonomy" id="981085"/>
    <lineage>
        <taxon>Eukaryota</taxon>
        <taxon>Viridiplantae</taxon>
        <taxon>Streptophyta</taxon>
        <taxon>Embryophyta</taxon>
        <taxon>Tracheophyta</taxon>
        <taxon>Spermatophyta</taxon>
        <taxon>Magnoliopsida</taxon>
        <taxon>eudicotyledons</taxon>
        <taxon>Gunneridae</taxon>
        <taxon>Pentapetalae</taxon>
        <taxon>rosids</taxon>
        <taxon>fabids</taxon>
        <taxon>Rosales</taxon>
        <taxon>Moraceae</taxon>
        <taxon>Moreae</taxon>
        <taxon>Morus</taxon>
    </lineage>
</organism>
<proteinExistence type="predicted"/>
<sequence>MKRRRMAMSCRIGSLRSSRVDSRSSRSPNNHQGDCGDHPQIFTSKIMKEICSPPLASNDCATKISTHRRDGLVALLRATMLDIVSRHGST</sequence>
<gene>
    <name evidence="2" type="ORF">L484_017334</name>
</gene>
<evidence type="ECO:0000313" key="2">
    <source>
        <dbReference type="EMBL" id="EXB89368.1"/>
    </source>
</evidence>
<evidence type="ECO:0000313" key="3">
    <source>
        <dbReference type="Proteomes" id="UP000030645"/>
    </source>
</evidence>
<dbReference type="AlphaFoldDB" id="W9RP89"/>
<accession>W9RP89</accession>
<evidence type="ECO:0000256" key="1">
    <source>
        <dbReference type="SAM" id="MobiDB-lite"/>
    </source>
</evidence>
<name>W9RP89_9ROSA</name>